<dbReference type="Pfam" id="PF12158">
    <property type="entry name" value="DUF3592"/>
    <property type="match status" value="1"/>
</dbReference>
<reference evidence="3 4" key="1">
    <citation type="submission" date="2006-10" db="EMBL/GenBank/DDBJ databases">
        <title>Complete sequence of chromosome of Pelobacter propionicus DSM 2379.</title>
        <authorList>
            <consortium name="US DOE Joint Genome Institute"/>
            <person name="Copeland A."/>
            <person name="Lucas S."/>
            <person name="Lapidus A."/>
            <person name="Barry K."/>
            <person name="Detter J.C."/>
            <person name="Glavina del Rio T."/>
            <person name="Hammon N."/>
            <person name="Israni S."/>
            <person name="Dalin E."/>
            <person name="Tice H."/>
            <person name="Pitluck S."/>
            <person name="Saunders E."/>
            <person name="Brettin T."/>
            <person name="Bruce D."/>
            <person name="Han C."/>
            <person name="Tapia R."/>
            <person name="Schmutz J."/>
            <person name="Larimer F."/>
            <person name="Land M."/>
            <person name="Hauser L."/>
            <person name="Kyrpides N."/>
            <person name="Kim E."/>
            <person name="Lovley D."/>
            <person name="Richardson P."/>
        </authorList>
    </citation>
    <scope>NUCLEOTIDE SEQUENCE [LARGE SCALE GENOMIC DNA]</scope>
    <source>
        <strain evidence="4">DSM 2379 / NBRC 103807 / OttBd1</strain>
    </source>
</reference>
<dbReference type="EMBL" id="CP000482">
    <property type="protein sequence ID" value="ABK98207.1"/>
    <property type="molecule type" value="Genomic_DNA"/>
</dbReference>
<feature type="transmembrane region" description="Helical" evidence="1">
    <location>
        <begin position="98"/>
        <end position="120"/>
    </location>
</feature>
<organism evidence="3 4">
    <name type="scientific">Pelobacter propionicus (strain DSM 2379 / NBRC 103807 / OttBd1)</name>
    <dbReference type="NCBI Taxonomy" id="338966"/>
    <lineage>
        <taxon>Bacteria</taxon>
        <taxon>Pseudomonadati</taxon>
        <taxon>Thermodesulfobacteriota</taxon>
        <taxon>Desulfuromonadia</taxon>
        <taxon>Desulfuromonadales</taxon>
        <taxon>Desulfuromonadaceae</taxon>
        <taxon>Pelobacter</taxon>
    </lineage>
</organism>
<keyword evidence="4" id="KW-1185">Reference proteome</keyword>
<proteinExistence type="predicted"/>
<keyword evidence="1" id="KW-0472">Membrane</keyword>
<evidence type="ECO:0000313" key="4">
    <source>
        <dbReference type="Proteomes" id="UP000006732"/>
    </source>
</evidence>
<name>A1ALI7_PELPD</name>
<evidence type="ECO:0000259" key="2">
    <source>
        <dbReference type="Pfam" id="PF12158"/>
    </source>
</evidence>
<dbReference type="AlphaFoldDB" id="A1ALI7"/>
<evidence type="ECO:0000256" key="1">
    <source>
        <dbReference type="SAM" id="Phobius"/>
    </source>
</evidence>
<feature type="domain" description="DUF3592" evidence="2">
    <location>
        <begin position="9"/>
        <end position="94"/>
    </location>
</feature>
<protein>
    <recommendedName>
        <fullName evidence="2">DUF3592 domain-containing protein</fullName>
    </recommendedName>
</protein>
<dbReference type="KEGG" id="ppd:Ppro_0576"/>
<dbReference type="Proteomes" id="UP000006732">
    <property type="component" value="Chromosome"/>
</dbReference>
<gene>
    <name evidence="3" type="ordered locus">Ppro_0576</name>
</gene>
<keyword evidence="1" id="KW-1133">Transmembrane helix</keyword>
<accession>A1ALI7</accession>
<keyword evidence="1" id="KW-0812">Transmembrane</keyword>
<evidence type="ECO:0000313" key="3">
    <source>
        <dbReference type="EMBL" id="ABK98207.1"/>
    </source>
</evidence>
<sequence length="135" mass="15306">MSAYNWLRVEATIISNSIYETHARNGTLWCPDWSYSYEVIGIRYESNKMEPTITTSLHCFSNKYEAEDNINNLQVGSKVIAYYNPNNPSQSAIIVTKVGVLEFLLLFSGFLLLFTGILICKEAIKHKNNTTKSNA</sequence>
<dbReference type="HOGENOM" id="CLU_1883787_0_0_7"/>
<dbReference type="InterPro" id="IPR021994">
    <property type="entry name" value="DUF3592"/>
</dbReference>